<protein>
    <recommendedName>
        <fullName evidence="5">Probable RNA 2'-phosphotransferase</fullName>
        <ecNumber evidence="5">2.7.1.-</ecNumber>
    </recommendedName>
</protein>
<dbReference type="OrthoDB" id="4537997at2"/>
<evidence type="ECO:0000256" key="2">
    <source>
        <dbReference type="ARBA" id="ARBA00022679"/>
    </source>
</evidence>
<accession>A0A2M9HDZ6</accession>
<dbReference type="GO" id="GO:0000215">
    <property type="term" value="F:tRNA 2'-phosphotransferase activity"/>
    <property type="evidence" value="ECO:0007669"/>
    <property type="project" value="TreeGrafter"/>
</dbReference>
<dbReference type="NCBIfam" id="NF002014">
    <property type="entry name" value="PRK00819.1-4"/>
    <property type="match status" value="1"/>
</dbReference>
<dbReference type="InterPro" id="IPR022928">
    <property type="entry name" value="RNA_2'-PTrans_KptA"/>
</dbReference>
<dbReference type="EMBL" id="PEBK01000006">
    <property type="protein sequence ID" value="PJM75031.1"/>
    <property type="molecule type" value="Genomic_DNA"/>
</dbReference>
<evidence type="ECO:0000256" key="4">
    <source>
        <dbReference type="ARBA" id="ARBA00025212"/>
    </source>
</evidence>
<keyword evidence="2 5" id="KW-0808">Transferase</keyword>
<keyword evidence="7" id="KW-1185">Reference proteome</keyword>
<comment type="function">
    <text evidence="4 5">Removes the 2'-phosphate from RNA via an intermediate in which the phosphate is ADP-ribosylated by NAD followed by a presumed transesterification to release the RNA and generate ADP-ribose 1''-2''-cyclic phosphate (APPR&gt;P). May function as an ADP-ribosylase.</text>
</comment>
<gene>
    <name evidence="5" type="primary">kptA</name>
    <name evidence="6" type="ORF">CSQ87_07355</name>
</gene>
<evidence type="ECO:0000256" key="1">
    <source>
        <dbReference type="ARBA" id="ARBA00009836"/>
    </source>
</evidence>
<sequence>MRHDAQDDRQGTASGLTQISKYISLILRHRPEVIGITLDRHGWADVDALIAGIGKEYPVLDRAMLEEIVRTDNKQRYSFNEDGTKIRANQGHSIPVDVELPQTEPPQTLYHGTAQRFTASIEANGLLPQSRLYVHLSADERTARKVGSRHGKPAIYLVDAARMRRAGHVFYRSVNGVWLTKTVPARYLHRLQ</sequence>
<dbReference type="Proteomes" id="UP000231451">
    <property type="component" value="Unassembled WGS sequence"/>
</dbReference>
<dbReference type="RefSeq" id="WP_100513228.1">
    <property type="nucleotide sequence ID" value="NZ_PEBK01000006.1"/>
</dbReference>
<evidence type="ECO:0000313" key="6">
    <source>
        <dbReference type="EMBL" id="PJM75031.1"/>
    </source>
</evidence>
<reference evidence="6 7" key="1">
    <citation type="submission" date="2017-10" db="EMBL/GenBank/DDBJ databases">
        <title>Draft genome sequences of strains TRE 1, TRE 9, TRE H and TRI 7, isolated from tamarins, belonging to four potential novel Bifidobacterium species.</title>
        <authorList>
            <person name="Mattarelli P."/>
            <person name="Modesto M."/>
            <person name="Puglisi E."/>
            <person name="Morelli L."/>
            <person name="Spezio C."/>
            <person name="Bonetti A."/>
            <person name="Sandri C."/>
        </authorList>
    </citation>
    <scope>NUCLEOTIDE SEQUENCE [LARGE SCALE GENOMIC DNA]</scope>
    <source>
        <strain evidence="7">TRI7</strain>
    </source>
</reference>
<comment type="similarity">
    <text evidence="1 5">Belongs to the KptA/TPT1 family.</text>
</comment>
<dbReference type="PANTHER" id="PTHR12684:SF2">
    <property type="entry name" value="TRNA 2'-PHOSPHOTRANSFERASE 1"/>
    <property type="match status" value="1"/>
</dbReference>
<dbReference type="Gene3D" id="1.10.10.970">
    <property type="entry name" value="RNA 2'-phosphotransferase, Tpt1/KptA family, N-terminal domain"/>
    <property type="match status" value="1"/>
</dbReference>
<evidence type="ECO:0000256" key="3">
    <source>
        <dbReference type="ARBA" id="ARBA00023027"/>
    </source>
</evidence>
<name>A0A2M9HDZ6_9BIFI</name>
<dbReference type="InterPro" id="IPR002745">
    <property type="entry name" value="Ptrans_KptA/Tpt1"/>
</dbReference>
<dbReference type="Gene3D" id="3.20.170.30">
    <property type="match status" value="1"/>
</dbReference>
<dbReference type="PANTHER" id="PTHR12684">
    <property type="entry name" value="PUTATIVE PHOSPHOTRANSFERASE"/>
    <property type="match status" value="1"/>
</dbReference>
<dbReference type="InterPro" id="IPR042081">
    <property type="entry name" value="RNA_2'-PTrans_C"/>
</dbReference>
<keyword evidence="3 5" id="KW-0520">NAD</keyword>
<proteinExistence type="inferred from homology"/>
<dbReference type="EC" id="2.7.1.-" evidence="5"/>
<dbReference type="HAMAP" id="MF_00299">
    <property type="entry name" value="KptA"/>
    <property type="match status" value="1"/>
</dbReference>
<dbReference type="AlphaFoldDB" id="A0A2M9HDZ6"/>
<evidence type="ECO:0000256" key="5">
    <source>
        <dbReference type="HAMAP-Rule" id="MF_00299"/>
    </source>
</evidence>
<dbReference type="GO" id="GO:0003950">
    <property type="term" value="F:NAD+ poly-ADP-ribosyltransferase activity"/>
    <property type="evidence" value="ECO:0007669"/>
    <property type="project" value="InterPro"/>
</dbReference>
<dbReference type="Pfam" id="PF01885">
    <property type="entry name" value="PTS_2-RNA"/>
    <property type="match status" value="1"/>
</dbReference>
<comment type="caution">
    <text evidence="6">The sequence shown here is derived from an EMBL/GenBank/DDBJ whole genome shotgun (WGS) entry which is preliminary data.</text>
</comment>
<dbReference type="InterPro" id="IPR042080">
    <property type="entry name" value="RNA_2'-PTrans_N"/>
</dbReference>
<evidence type="ECO:0000313" key="7">
    <source>
        <dbReference type="Proteomes" id="UP000231451"/>
    </source>
</evidence>
<dbReference type="GO" id="GO:0006388">
    <property type="term" value="P:tRNA splicing, via endonucleolytic cleavage and ligation"/>
    <property type="evidence" value="ECO:0007669"/>
    <property type="project" value="UniProtKB-UniRule"/>
</dbReference>
<dbReference type="SUPFAM" id="SSF56399">
    <property type="entry name" value="ADP-ribosylation"/>
    <property type="match status" value="1"/>
</dbReference>
<organism evidence="6 7">
    <name type="scientific">Bifidobacterium simiarum</name>
    <dbReference type="NCBI Taxonomy" id="2045441"/>
    <lineage>
        <taxon>Bacteria</taxon>
        <taxon>Bacillati</taxon>
        <taxon>Actinomycetota</taxon>
        <taxon>Actinomycetes</taxon>
        <taxon>Bifidobacteriales</taxon>
        <taxon>Bifidobacteriaceae</taxon>
        <taxon>Bifidobacterium</taxon>
    </lineage>
</organism>